<protein>
    <submittedName>
        <fullName evidence="5">HAD family hydrolase</fullName>
    </submittedName>
</protein>
<keyword evidence="2" id="KW-0479">Metal-binding</keyword>
<dbReference type="InterPro" id="IPR050582">
    <property type="entry name" value="HAD-like_SerB"/>
</dbReference>
<dbReference type="Gene3D" id="1.20.1440.100">
    <property type="entry name" value="SG protein - dephosphorylation function"/>
    <property type="match status" value="1"/>
</dbReference>
<dbReference type="PANTHER" id="PTHR43344:SF13">
    <property type="entry name" value="PHOSPHATASE RV3661-RELATED"/>
    <property type="match status" value="1"/>
</dbReference>
<dbReference type="Gene3D" id="3.40.50.1000">
    <property type="entry name" value="HAD superfamily/HAD-like"/>
    <property type="match status" value="1"/>
</dbReference>
<dbReference type="NCBIfam" id="TIGR01490">
    <property type="entry name" value="HAD-SF-IB-hyp1"/>
    <property type="match status" value="1"/>
</dbReference>
<dbReference type="SUPFAM" id="SSF56784">
    <property type="entry name" value="HAD-like"/>
    <property type="match status" value="1"/>
</dbReference>
<dbReference type="InterPro" id="IPR036412">
    <property type="entry name" value="HAD-like_sf"/>
</dbReference>
<dbReference type="Proteomes" id="UP001595993">
    <property type="component" value="Unassembled WGS sequence"/>
</dbReference>
<keyword evidence="4" id="KW-0460">Magnesium</keyword>
<keyword evidence="3 5" id="KW-0378">Hydrolase</keyword>
<dbReference type="EMBL" id="JBHSFE010000003">
    <property type="protein sequence ID" value="MFC4606532.1"/>
    <property type="molecule type" value="Genomic_DNA"/>
</dbReference>
<name>A0ABV9G0Y2_9ACTN</name>
<dbReference type="InterPro" id="IPR006385">
    <property type="entry name" value="HAD_hydro_SerB1"/>
</dbReference>
<reference evidence="6" key="1">
    <citation type="journal article" date="2019" name="Int. J. Syst. Evol. Microbiol.">
        <title>The Global Catalogue of Microorganisms (GCM) 10K type strain sequencing project: providing services to taxonomists for standard genome sequencing and annotation.</title>
        <authorList>
            <consortium name="The Broad Institute Genomics Platform"/>
            <consortium name="The Broad Institute Genome Sequencing Center for Infectious Disease"/>
            <person name="Wu L."/>
            <person name="Ma J."/>
        </authorList>
    </citation>
    <scope>NUCLEOTIDE SEQUENCE [LARGE SCALE GENOMIC DNA]</scope>
    <source>
        <strain evidence="6">CGMCC 4.7139</strain>
    </source>
</reference>
<gene>
    <name evidence="5" type="ORF">ACFO9E_01640</name>
</gene>
<dbReference type="GO" id="GO:0016787">
    <property type="term" value="F:hydrolase activity"/>
    <property type="evidence" value="ECO:0007669"/>
    <property type="project" value="UniProtKB-KW"/>
</dbReference>
<accession>A0ABV9G0Y2</accession>
<dbReference type="InterPro" id="IPR023214">
    <property type="entry name" value="HAD_sf"/>
</dbReference>
<evidence type="ECO:0000313" key="5">
    <source>
        <dbReference type="EMBL" id="MFC4606532.1"/>
    </source>
</evidence>
<evidence type="ECO:0000256" key="4">
    <source>
        <dbReference type="ARBA" id="ARBA00022842"/>
    </source>
</evidence>
<evidence type="ECO:0000256" key="3">
    <source>
        <dbReference type="ARBA" id="ARBA00022801"/>
    </source>
</evidence>
<evidence type="ECO:0000256" key="1">
    <source>
        <dbReference type="ARBA" id="ARBA00009184"/>
    </source>
</evidence>
<sequence>MTPPAVAAFFDVDGTLTTGTTLFRFLEYRLAADGFPPSAYRGARQRLKAMTAVGVPRAVTNRAYFENYANLTEARVAAVAEDWFRAELRQGGFFNPAAVAAFRSHAAAGDLTVLVSGSFPACLAPMARYLGADLVLCSQPEIRDGRYTGAVHAPMIGVEKASAVRRLVAERAVSAAHSWAYGDHDSDLPLLELVGFPVVVGDEDRVLADRAARLGWRRLPGAAVPPPALPSYEPAEG</sequence>
<comment type="caution">
    <text evidence="5">The sequence shown here is derived from an EMBL/GenBank/DDBJ whole genome shotgun (WGS) entry which is preliminary data.</text>
</comment>
<evidence type="ECO:0000256" key="2">
    <source>
        <dbReference type="ARBA" id="ARBA00022723"/>
    </source>
</evidence>
<comment type="similarity">
    <text evidence="1">Belongs to the HAD-like hydrolase superfamily. SerB family.</text>
</comment>
<organism evidence="5 6">
    <name type="scientific">Streptomyces maoxianensis</name>
    <dbReference type="NCBI Taxonomy" id="1459942"/>
    <lineage>
        <taxon>Bacteria</taxon>
        <taxon>Bacillati</taxon>
        <taxon>Actinomycetota</taxon>
        <taxon>Actinomycetes</taxon>
        <taxon>Kitasatosporales</taxon>
        <taxon>Streptomycetaceae</taxon>
        <taxon>Streptomyces</taxon>
    </lineage>
</organism>
<proteinExistence type="inferred from homology"/>
<dbReference type="NCBIfam" id="TIGR01488">
    <property type="entry name" value="HAD-SF-IB"/>
    <property type="match status" value="1"/>
</dbReference>
<dbReference type="RefSeq" id="WP_381190836.1">
    <property type="nucleotide sequence ID" value="NZ_JBHSFE010000003.1"/>
</dbReference>
<dbReference type="PANTHER" id="PTHR43344">
    <property type="entry name" value="PHOSPHOSERINE PHOSPHATASE"/>
    <property type="match status" value="1"/>
</dbReference>
<dbReference type="Pfam" id="PF12710">
    <property type="entry name" value="HAD"/>
    <property type="match status" value="1"/>
</dbReference>
<keyword evidence="6" id="KW-1185">Reference proteome</keyword>
<evidence type="ECO:0000313" key="6">
    <source>
        <dbReference type="Proteomes" id="UP001595993"/>
    </source>
</evidence>